<keyword evidence="3" id="KW-1185">Reference proteome</keyword>
<reference evidence="2" key="1">
    <citation type="submission" date="2023-04" db="EMBL/GenBank/DDBJ databases">
        <authorList>
            <person name="Vijverberg K."/>
            <person name="Xiong W."/>
            <person name="Schranz E."/>
        </authorList>
    </citation>
    <scope>NUCLEOTIDE SEQUENCE</scope>
</reference>
<sequence length="137" mass="16643">MVPMFFVEASSEFINLQIENTDSKIHKMEDMIHHEPLGLKDKNQFICKIKQSKSYVSNMGIHDETQHALNQKREIEEHLKNSEKEINSLEDNLRKEETEGKLKQQIQLEKVREKWLRKKKRKEEDNWRQLHQYDQRN</sequence>
<dbReference type="Proteomes" id="UP001177003">
    <property type="component" value="Chromosome 9"/>
</dbReference>
<evidence type="ECO:0000256" key="1">
    <source>
        <dbReference type="SAM" id="Coils"/>
    </source>
</evidence>
<name>A0AA36A1F0_LACSI</name>
<keyword evidence="1" id="KW-0175">Coiled coil</keyword>
<dbReference type="AlphaFoldDB" id="A0AA36A1F0"/>
<protein>
    <submittedName>
        <fullName evidence="2">Uncharacterized protein</fullName>
    </submittedName>
</protein>
<evidence type="ECO:0000313" key="3">
    <source>
        <dbReference type="Proteomes" id="UP001177003"/>
    </source>
</evidence>
<gene>
    <name evidence="2" type="ORF">LSALG_LOCUS40693</name>
</gene>
<accession>A0AA36A1F0</accession>
<evidence type="ECO:0000313" key="2">
    <source>
        <dbReference type="EMBL" id="CAI9302194.1"/>
    </source>
</evidence>
<dbReference type="EMBL" id="OX465085">
    <property type="protein sequence ID" value="CAI9302194.1"/>
    <property type="molecule type" value="Genomic_DNA"/>
</dbReference>
<feature type="coiled-coil region" evidence="1">
    <location>
        <begin position="65"/>
        <end position="99"/>
    </location>
</feature>
<proteinExistence type="predicted"/>
<organism evidence="2 3">
    <name type="scientific">Lactuca saligna</name>
    <name type="common">Willowleaf lettuce</name>
    <dbReference type="NCBI Taxonomy" id="75948"/>
    <lineage>
        <taxon>Eukaryota</taxon>
        <taxon>Viridiplantae</taxon>
        <taxon>Streptophyta</taxon>
        <taxon>Embryophyta</taxon>
        <taxon>Tracheophyta</taxon>
        <taxon>Spermatophyta</taxon>
        <taxon>Magnoliopsida</taxon>
        <taxon>eudicotyledons</taxon>
        <taxon>Gunneridae</taxon>
        <taxon>Pentapetalae</taxon>
        <taxon>asterids</taxon>
        <taxon>campanulids</taxon>
        <taxon>Asterales</taxon>
        <taxon>Asteraceae</taxon>
        <taxon>Cichorioideae</taxon>
        <taxon>Cichorieae</taxon>
        <taxon>Lactucinae</taxon>
        <taxon>Lactuca</taxon>
    </lineage>
</organism>